<evidence type="ECO:0000256" key="3">
    <source>
        <dbReference type="ARBA" id="ARBA00022857"/>
    </source>
</evidence>
<dbReference type="PROSITE" id="PS01224">
    <property type="entry name" value="ARGC"/>
    <property type="match status" value="1"/>
</dbReference>
<comment type="subcellular location">
    <subcellularLocation>
        <location evidence="5">Cytoplasm</location>
    </subcellularLocation>
</comment>
<dbReference type="EMBL" id="JBHRYH010000018">
    <property type="protein sequence ID" value="MFC3626253.1"/>
    <property type="molecule type" value="Genomic_DNA"/>
</dbReference>
<comment type="caution">
    <text evidence="8">The sequence shown here is derived from an EMBL/GenBank/DDBJ whole genome shotgun (WGS) entry which is preliminary data.</text>
</comment>
<feature type="active site" evidence="5 6">
    <location>
        <position position="149"/>
    </location>
</feature>
<keyword evidence="5" id="KW-0963">Cytoplasm</keyword>
<gene>
    <name evidence="5 8" type="primary">argC</name>
    <name evidence="8" type="ORF">ACFOKJ_08915</name>
</gene>
<evidence type="ECO:0000256" key="6">
    <source>
        <dbReference type="PROSITE-ProRule" id="PRU10010"/>
    </source>
</evidence>
<dbReference type="InterPro" id="IPR036291">
    <property type="entry name" value="NAD(P)-bd_dom_sf"/>
</dbReference>
<dbReference type="SUPFAM" id="SSF51735">
    <property type="entry name" value="NAD(P)-binding Rossmann-fold domains"/>
    <property type="match status" value="1"/>
</dbReference>
<dbReference type="InterPro" id="IPR050085">
    <property type="entry name" value="AGPR"/>
</dbReference>
<dbReference type="PANTHER" id="PTHR32338:SF10">
    <property type="entry name" value="N-ACETYL-GAMMA-GLUTAMYL-PHOSPHATE REDUCTASE, CHLOROPLASTIC-RELATED"/>
    <property type="match status" value="1"/>
</dbReference>
<dbReference type="InterPro" id="IPR000706">
    <property type="entry name" value="AGPR_type-1"/>
</dbReference>
<dbReference type="InterPro" id="IPR058924">
    <property type="entry name" value="AGPR_dimerisation_dom"/>
</dbReference>
<dbReference type="GO" id="GO:0003942">
    <property type="term" value="F:N-acetyl-gamma-glutamyl-phosphate reductase activity"/>
    <property type="evidence" value="ECO:0007669"/>
    <property type="project" value="UniProtKB-EC"/>
</dbReference>
<dbReference type="NCBIfam" id="TIGR01850">
    <property type="entry name" value="argC"/>
    <property type="match status" value="1"/>
</dbReference>
<keyword evidence="9" id="KW-1185">Reference proteome</keyword>
<dbReference type="Gene3D" id="3.30.360.10">
    <property type="entry name" value="Dihydrodipicolinate Reductase, domain 2"/>
    <property type="match status" value="1"/>
</dbReference>
<evidence type="ECO:0000313" key="8">
    <source>
        <dbReference type="EMBL" id="MFC3626253.1"/>
    </source>
</evidence>
<keyword evidence="4 5" id="KW-0560">Oxidoreductase</keyword>
<dbReference type="InterPro" id="IPR023013">
    <property type="entry name" value="AGPR_AS"/>
</dbReference>
<evidence type="ECO:0000256" key="4">
    <source>
        <dbReference type="ARBA" id="ARBA00023002"/>
    </source>
</evidence>
<comment type="pathway">
    <text evidence="5">Amino-acid biosynthesis; L-arginine biosynthesis; N(2)-acetyl-L-ornithine from L-glutamate: step 3/4.</text>
</comment>
<evidence type="ECO:0000259" key="7">
    <source>
        <dbReference type="SMART" id="SM00859"/>
    </source>
</evidence>
<dbReference type="InterPro" id="IPR000534">
    <property type="entry name" value="Semialdehyde_DH_NAD-bd"/>
</dbReference>
<feature type="domain" description="Semialdehyde dehydrogenase NAD-binding" evidence="7">
    <location>
        <begin position="3"/>
        <end position="141"/>
    </location>
</feature>
<keyword evidence="2 5" id="KW-0028">Amino-acid biosynthesis</keyword>
<dbReference type="Proteomes" id="UP001595636">
    <property type="component" value="Unassembled WGS sequence"/>
</dbReference>
<dbReference type="Gene3D" id="3.40.50.720">
    <property type="entry name" value="NAD(P)-binding Rossmann-like Domain"/>
    <property type="match status" value="1"/>
</dbReference>
<dbReference type="EC" id="1.2.1.38" evidence="5"/>
<dbReference type="SUPFAM" id="SSF55347">
    <property type="entry name" value="Glyceraldehyde-3-phosphate dehydrogenase-like, C-terminal domain"/>
    <property type="match status" value="1"/>
</dbReference>
<dbReference type="PANTHER" id="PTHR32338">
    <property type="entry name" value="N-ACETYL-GAMMA-GLUTAMYL-PHOSPHATE REDUCTASE, CHLOROPLASTIC-RELATED-RELATED"/>
    <property type="match status" value="1"/>
</dbReference>
<accession>A0ABV7TU72</accession>
<name>A0ABV7TU72_9NEIS</name>
<evidence type="ECO:0000313" key="9">
    <source>
        <dbReference type="Proteomes" id="UP001595636"/>
    </source>
</evidence>
<comment type="function">
    <text evidence="5">Catalyzes the NADPH-dependent reduction of N-acetyl-5-glutamyl phosphate to yield N-acetyl-L-glutamate 5-semialdehyde.</text>
</comment>
<protein>
    <recommendedName>
        <fullName evidence="5">N-acetyl-gamma-glutamyl-phosphate reductase</fullName>
        <shortName evidence="5">AGPR</shortName>
        <ecNumber evidence="5">1.2.1.38</ecNumber>
    </recommendedName>
    <alternativeName>
        <fullName evidence="5">N-acetyl-glutamate semialdehyde dehydrogenase</fullName>
        <shortName evidence="5">NAGSA dehydrogenase</shortName>
    </alternativeName>
</protein>
<keyword evidence="3 5" id="KW-0521">NADP</keyword>
<evidence type="ECO:0000256" key="5">
    <source>
        <dbReference type="HAMAP-Rule" id="MF_00150"/>
    </source>
</evidence>
<evidence type="ECO:0000256" key="2">
    <source>
        <dbReference type="ARBA" id="ARBA00022605"/>
    </source>
</evidence>
<proteinExistence type="inferred from homology"/>
<dbReference type="CDD" id="cd17895">
    <property type="entry name" value="AGPR_1_N"/>
    <property type="match status" value="1"/>
</dbReference>
<evidence type="ECO:0000256" key="1">
    <source>
        <dbReference type="ARBA" id="ARBA00022571"/>
    </source>
</evidence>
<dbReference type="Pfam" id="PF22698">
    <property type="entry name" value="Semialdhyde_dhC_1"/>
    <property type="match status" value="1"/>
</dbReference>
<dbReference type="RefSeq" id="WP_390278764.1">
    <property type="nucleotide sequence ID" value="NZ_JBHRYH010000018.1"/>
</dbReference>
<dbReference type="SMART" id="SM00859">
    <property type="entry name" value="Semialdhyde_dh"/>
    <property type="match status" value="1"/>
</dbReference>
<dbReference type="HAMAP" id="MF_00150">
    <property type="entry name" value="ArgC_type1"/>
    <property type="match status" value="1"/>
</dbReference>
<organism evidence="8 9">
    <name type="scientific">Vogesella amnigena</name>
    <dbReference type="NCBI Taxonomy" id="1507449"/>
    <lineage>
        <taxon>Bacteria</taxon>
        <taxon>Pseudomonadati</taxon>
        <taxon>Pseudomonadota</taxon>
        <taxon>Betaproteobacteria</taxon>
        <taxon>Neisseriales</taxon>
        <taxon>Chromobacteriaceae</taxon>
        <taxon>Vogesella</taxon>
    </lineage>
</organism>
<dbReference type="CDD" id="cd23934">
    <property type="entry name" value="AGPR_1_C"/>
    <property type="match status" value="1"/>
</dbReference>
<comment type="catalytic activity">
    <reaction evidence="5">
        <text>N-acetyl-L-glutamate 5-semialdehyde + phosphate + NADP(+) = N-acetyl-L-glutamyl 5-phosphate + NADPH + H(+)</text>
        <dbReference type="Rhea" id="RHEA:21588"/>
        <dbReference type="ChEBI" id="CHEBI:15378"/>
        <dbReference type="ChEBI" id="CHEBI:29123"/>
        <dbReference type="ChEBI" id="CHEBI:43474"/>
        <dbReference type="ChEBI" id="CHEBI:57783"/>
        <dbReference type="ChEBI" id="CHEBI:57936"/>
        <dbReference type="ChEBI" id="CHEBI:58349"/>
        <dbReference type="EC" id="1.2.1.38"/>
    </reaction>
</comment>
<dbReference type="Pfam" id="PF01118">
    <property type="entry name" value="Semialdhyde_dh"/>
    <property type="match status" value="1"/>
</dbReference>
<reference evidence="9" key="1">
    <citation type="journal article" date="2019" name="Int. J. Syst. Evol. Microbiol.">
        <title>The Global Catalogue of Microorganisms (GCM) 10K type strain sequencing project: providing services to taxonomists for standard genome sequencing and annotation.</title>
        <authorList>
            <consortium name="The Broad Institute Genomics Platform"/>
            <consortium name="The Broad Institute Genome Sequencing Center for Infectious Disease"/>
            <person name="Wu L."/>
            <person name="Ma J."/>
        </authorList>
    </citation>
    <scope>NUCLEOTIDE SEQUENCE [LARGE SCALE GENOMIC DNA]</scope>
    <source>
        <strain evidence="9">KCTC 42195</strain>
    </source>
</reference>
<sequence length="347" mass="37282">MIKVGIVGGTGYTGVELLRLLANHPGAEVVAVTSRKEAGMKVAEMFPSLRGRVDVAFTTPDESDLKQCDVVFFATPHGVAMAQARELLEAGVKVIDLAADFRLKDPAVFAKWYAMEHSCTDLLAEAVYGLPEVNREAIKAARLIGMAGCYPTSVQLGLLPLLEGGKQYIDTQTLIADCKSGVSGAGRKAEVGTLFAEAGDNFKAYGVKGHRHSPEIEQGLSTIHGAPVKLTFVPHLTPMIRGIHSTIYARIQPEGRDVDYQQLFEQRFAAEPFVDVLPAGSCPETRSVRGANTARIAVHRPNNGDLLIILVVEDNLVKGASGQAVQVMNLMFDQPENAGLDIVPLLP</sequence>
<comment type="similarity">
    <text evidence="5">Belongs to the NAGSA dehydrogenase family. Type 1 subfamily.</text>
</comment>
<keyword evidence="1 5" id="KW-0055">Arginine biosynthesis</keyword>